<protein>
    <submittedName>
        <fullName evidence="2">Uncharacterized protein</fullName>
    </submittedName>
</protein>
<dbReference type="OrthoDB" id="7264282at2"/>
<dbReference type="EMBL" id="CP018172">
    <property type="protein sequence ID" value="APH74937.1"/>
    <property type="molecule type" value="Genomic_DNA"/>
</dbReference>
<keyword evidence="1" id="KW-1133">Transmembrane helix</keyword>
<geneLocation type="plasmid" evidence="2">
    <name>unnamed1</name>
</geneLocation>
<proteinExistence type="predicted"/>
<name>A0A1L3SZT5_9HYPH</name>
<keyword evidence="1" id="KW-0812">Transmembrane</keyword>
<dbReference type="KEGG" id="meso:BSQ44_25985"/>
<dbReference type="AlphaFoldDB" id="A0A1L3SZT5"/>
<organism evidence="2 3">
    <name type="scientific">Aquibium oceanicum</name>
    <dbReference type="NCBI Taxonomy" id="1670800"/>
    <lineage>
        <taxon>Bacteria</taxon>
        <taxon>Pseudomonadati</taxon>
        <taxon>Pseudomonadota</taxon>
        <taxon>Alphaproteobacteria</taxon>
        <taxon>Hyphomicrobiales</taxon>
        <taxon>Phyllobacteriaceae</taxon>
        <taxon>Aquibium</taxon>
    </lineage>
</organism>
<sequence>MSGRSPSTVGTLVAVLLGPWIWATHFLVVYGAHASLCEAGNRLPIVDVSWLSVILWGSTAITWLLTVGHAAFPEYAHDLLHAGGSEQSFTKILARMLSGLSAVAVSFSAIAFTVMPYCADLR</sequence>
<feature type="transmembrane region" description="Helical" evidence="1">
    <location>
        <begin position="48"/>
        <end position="72"/>
    </location>
</feature>
<feature type="transmembrane region" description="Helical" evidence="1">
    <location>
        <begin position="92"/>
        <end position="119"/>
    </location>
</feature>
<keyword evidence="3" id="KW-1185">Reference proteome</keyword>
<evidence type="ECO:0000256" key="1">
    <source>
        <dbReference type="SAM" id="Phobius"/>
    </source>
</evidence>
<keyword evidence="2" id="KW-0614">Plasmid</keyword>
<feature type="transmembrane region" description="Helical" evidence="1">
    <location>
        <begin position="12"/>
        <end position="36"/>
    </location>
</feature>
<dbReference type="RefSeq" id="WP_072608392.1">
    <property type="nucleotide sequence ID" value="NZ_CP018172.1"/>
</dbReference>
<gene>
    <name evidence="2" type="ORF">BSQ44_25985</name>
</gene>
<evidence type="ECO:0000313" key="2">
    <source>
        <dbReference type="EMBL" id="APH74937.1"/>
    </source>
</evidence>
<reference evidence="2 3" key="1">
    <citation type="submission" date="2016-11" db="EMBL/GenBank/DDBJ databases">
        <title>Mesorhizobium oceanicum sp. nov., isolated from deep seawater in South China Sea.</title>
        <authorList>
            <person name="Fu G.-Y."/>
        </authorList>
    </citation>
    <scope>NUCLEOTIDE SEQUENCE [LARGE SCALE GENOMIC DNA]</scope>
    <source>
        <strain evidence="2 3">B7</strain>
        <plasmid evidence="3">Plasmid unnamed1</plasmid>
    </source>
</reference>
<dbReference type="Proteomes" id="UP000182840">
    <property type="component" value="Plasmid unnamed1"/>
</dbReference>
<keyword evidence="1" id="KW-0472">Membrane</keyword>
<evidence type="ECO:0000313" key="3">
    <source>
        <dbReference type="Proteomes" id="UP000182840"/>
    </source>
</evidence>
<accession>A0A1L3SZT5</accession>